<dbReference type="PANTHER" id="PTHR43037">
    <property type="entry name" value="UNNAMED PRODUCT-RELATED"/>
    <property type="match status" value="1"/>
</dbReference>
<sequence>MRRPLRTGTARARTRAAAAAAVAALVAATVAVAAPASAVPATPAAPGAGVLSVTPVTEVGSYGQQVTHVVVEYGDAVDAARLTPGDFAVADSVYNFRFHGVERLPELVDRPVADVWTTDDPARLLDEDRPAAPGRFVVLELVDSPDGGWTVVVSLCPTFLCSVRVNPDQLTQVTQLGDVHATDGTLLAGGDPATAHRTTAEPIDREVDQFVLRTFASSTGDVEYAYRLPDGYDPARAYPLVVALPGHGMGFDGQNLGVQLASDMLTTAWFQESWTGTDEDVIVLAPQNRRVDKVTEGAQAVELVEAFLAEHAVDRDRVYATSVSYGSQLLWEMFSERPDLFAGGLLTGGFPADADELPRIAQAEVPLWITHGTNDHLLPVANARASYDGLVAAHRALGRTETRITELVRWTEYGDEAFTLPDHHLASAPTYEDATILQWLLAQEKRPQAAFRLEVATQCHAHRAVPTVTVTNDGDQRLRAAVSAGDSRHTLTVPAGKDRFHRFTHRAAQLPAGTVTVTVETVVDGVDVTDTRTVAHDALTCR</sequence>
<accession>A0ABX8DAR3</accession>
<proteinExistence type="predicted"/>
<dbReference type="RefSeq" id="WP_207342312.1">
    <property type="nucleotide sequence ID" value="NZ_CP074405.1"/>
</dbReference>
<evidence type="ECO:0000256" key="2">
    <source>
        <dbReference type="ARBA" id="ARBA00022801"/>
    </source>
</evidence>
<feature type="signal peptide" evidence="3">
    <location>
        <begin position="1"/>
        <end position="33"/>
    </location>
</feature>
<evidence type="ECO:0000256" key="3">
    <source>
        <dbReference type="SAM" id="SignalP"/>
    </source>
</evidence>
<dbReference type="InterPro" id="IPR029058">
    <property type="entry name" value="AB_hydrolase_fold"/>
</dbReference>
<evidence type="ECO:0000256" key="1">
    <source>
        <dbReference type="ARBA" id="ARBA00022729"/>
    </source>
</evidence>
<feature type="chain" id="PRO_5045737685" description="Esterase Ig-like N-terminal domain-containing protein" evidence="3">
    <location>
        <begin position="34"/>
        <end position="542"/>
    </location>
</feature>
<evidence type="ECO:0000313" key="6">
    <source>
        <dbReference type="Proteomes" id="UP000677804"/>
    </source>
</evidence>
<protein>
    <recommendedName>
        <fullName evidence="4">Esterase Ig-like N-terminal domain-containing protein</fullName>
    </recommendedName>
</protein>
<name>A0ABX8DAR3_9CELL</name>
<feature type="domain" description="Esterase Ig-like N-terminal" evidence="4">
    <location>
        <begin position="52"/>
        <end position="187"/>
    </location>
</feature>
<keyword evidence="6" id="KW-1185">Reference proteome</keyword>
<dbReference type="Pfam" id="PF18435">
    <property type="entry name" value="EstA_Ig_like"/>
    <property type="match status" value="1"/>
</dbReference>
<dbReference type="Gene3D" id="3.40.50.1820">
    <property type="entry name" value="alpha/beta hydrolase"/>
    <property type="match status" value="1"/>
</dbReference>
<gene>
    <name evidence="5" type="ORF">KG103_04560</name>
</gene>
<keyword evidence="1 3" id="KW-0732">Signal</keyword>
<dbReference type="SUPFAM" id="SSF53474">
    <property type="entry name" value="alpha/beta-Hydrolases"/>
    <property type="match status" value="1"/>
</dbReference>
<evidence type="ECO:0000259" key="4">
    <source>
        <dbReference type="Pfam" id="PF18435"/>
    </source>
</evidence>
<keyword evidence="2" id="KW-0378">Hydrolase</keyword>
<dbReference type="InterPro" id="IPR041172">
    <property type="entry name" value="EstA_Ig-like_N"/>
</dbReference>
<dbReference type="EMBL" id="CP074405">
    <property type="protein sequence ID" value="QVI63182.1"/>
    <property type="molecule type" value="Genomic_DNA"/>
</dbReference>
<reference evidence="5 6" key="1">
    <citation type="submission" date="2021-05" db="EMBL/GenBank/DDBJ databases">
        <title>Novel species in genus Cellulomonas.</title>
        <authorList>
            <person name="Zhang G."/>
        </authorList>
    </citation>
    <scope>NUCLEOTIDE SEQUENCE [LARGE SCALE GENOMIC DNA]</scope>
    <source>
        <strain evidence="6">zg-ZUI222</strain>
    </source>
</reference>
<dbReference type="Gene3D" id="2.60.40.2180">
    <property type="match status" value="1"/>
</dbReference>
<organism evidence="5 6">
    <name type="scientific">Cellulomonas wangleii</name>
    <dbReference type="NCBI Taxonomy" id="2816956"/>
    <lineage>
        <taxon>Bacteria</taxon>
        <taxon>Bacillati</taxon>
        <taxon>Actinomycetota</taxon>
        <taxon>Actinomycetes</taxon>
        <taxon>Micrococcales</taxon>
        <taxon>Cellulomonadaceae</taxon>
        <taxon>Cellulomonas</taxon>
    </lineage>
</organism>
<evidence type="ECO:0000313" key="5">
    <source>
        <dbReference type="EMBL" id="QVI63182.1"/>
    </source>
</evidence>
<dbReference type="InterPro" id="IPR050955">
    <property type="entry name" value="Plant_Biomass_Hydrol_Est"/>
</dbReference>
<dbReference type="Proteomes" id="UP000677804">
    <property type="component" value="Chromosome"/>
</dbReference>
<dbReference type="PANTHER" id="PTHR43037:SF5">
    <property type="entry name" value="FERULOYL ESTERASE"/>
    <property type="match status" value="1"/>
</dbReference>